<accession>A0A2K8KK77</accession>
<protein>
    <submittedName>
        <fullName evidence="4">N-carbamoylputrescine amidase</fullName>
        <ecNumber evidence="4">3.5.1.4</ecNumber>
    </submittedName>
</protein>
<organism evidence="4 5">
    <name type="scientific">Reinekea forsetii</name>
    <dbReference type="NCBI Taxonomy" id="1336806"/>
    <lineage>
        <taxon>Bacteria</taxon>
        <taxon>Pseudomonadati</taxon>
        <taxon>Pseudomonadota</taxon>
        <taxon>Gammaproteobacteria</taxon>
        <taxon>Oceanospirillales</taxon>
        <taxon>Saccharospirillaceae</taxon>
        <taxon>Reinekea</taxon>
    </lineage>
</organism>
<reference evidence="4 5" key="1">
    <citation type="journal article" date="2017" name="Environ. Microbiol.">
        <title>Genomic and physiological analyses of 'Reinekea forsetii' reveal a versatile opportunistic lifestyle during spring algae blooms.</title>
        <authorList>
            <person name="Avci B."/>
            <person name="Hahnke R.L."/>
            <person name="Chafee M."/>
            <person name="Fischer T."/>
            <person name="Gruber-Vodicka H."/>
            <person name="Tegetmeyer H.E."/>
            <person name="Harder J."/>
            <person name="Fuchs B.M."/>
            <person name="Amann R.I."/>
            <person name="Teeling H."/>
        </authorList>
    </citation>
    <scope>NUCLEOTIDE SEQUENCE [LARGE SCALE GENOMIC DNA]</scope>
    <source>
        <strain evidence="4 5">Hel1_31_D35</strain>
    </source>
</reference>
<dbReference type="PANTHER" id="PTHR43674">
    <property type="entry name" value="NITRILASE C965.09-RELATED"/>
    <property type="match status" value="1"/>
</dbReference>
<comment type="similarity">
    <text evidence="2">Belongs to the carbon-nitrogen hydrolase superfamily.</text>
</comment>
<name>A0A2K8KK77_9GAMM</name>
<dbReference type="PROSITE" id="PS50263">
    <property type="entry name" value="CN_HYDROLASE"/>
    <property type="match status" value="1"/>
</dbReference>
<dbReference type="Proteomes" id="UP000229757">
    <property type="component" value="Chromosome"/>
</dbReference>
<dbReference type="Gene3D" id="3.60.110.10">
    <property type="entry name" value="Carbon-nitrogen hydrolase"/>
    <property type="match status" value="1"/>
</dbReference>
<dbReference type="InterPro" id="IPR050345">
    <property type="entry name" value="Aliph_Amidase/BUP"/>
</dbReference>
<sequence>MSCGWDVNANIEQADQLVRAAAAQGAQVILLQELFERIYFCQQQSDAFRAFATPLADNPAIRHFTQLAQELQVVLPISFFERANQVSFNSVLMVDADGRHLGIYRKSHIPDGPGYNEKFYFSPGDTGFKVWPTRYGAIGVGICWDQWFPEAARSMALMGAELLLYPTAIGSEPYDASIDSSGHWQRTQQGHAAANVIPVLASNRVGEETIERSAITFYGSSFISDPTGALVQELSKTETGVACHTFDLDAIDRLRQEWGLFRDRRPTQYGNLLTKDGDC</sequence>
<dbReference type="InterPro" id="IPR017755">
    <property type="entry name" value="N-carbamoylputrescine_amidase"/>
</dbReference>
<keyword evidence="5" id="KW-1185">Reference proteome</keyword>
<dbReference type="AlphaFoldDB" id="A0A2K8KK77"/>
<dbReference type="GO" id="GO:0004040">
    <property type="term" value="F:amidase activity"/>
    <property type="evidence" value="ECO:0007669"/>
    <property type="project" value="UniProtKB-EC"/>
</dbReference>
<dbReference type="InterPro" id="IPR003010">
    <property type="entry name" value="C-N_Hydrolase"/>
</dbReference>
<evidence type="ECO:0000256" key="1">
    <source>
        <dbReference type="ARBA" id="ARBA00022801"/>
    </source>
</evidence>
<dbReference type="SUPFAM" id="SSF56317">
    <property type="entry name" value="Carbon-nitrogen hydrolase"/>
    <property type="match status" value="1"/>
</dbReference>
<dbReference type="GO" id="GO:0033388">
    <property type="term" value="P:putrescine biosynthetic process from arginine"/>
    <property type="evidence" value="ECO:0007669"/>
    <property type="project" value="TreeGrafter"/>
</dbReference>
<dbReference type="EMBL" id="CP011797">
    <property type="protein sequence ID" value="ATX75397.1"/>
    <property type="molecule type" value="Genomic_DNA"/>
</dbReference>
<dbReference type="Pfam" id="PF00795">
    <property type="entry name" value="CN_hydrolase"/>
    <property type="match status" value="1"/>
</dbReference>
<gene>
    <name evidence="4" type="ORF">REIFOR_00220</name>
</gene>
<evidence type="ECO:0000256" key="2">
    <source>
        <dbReference type="ARBA" id="ARBA00034122"/>
    </source>
</evidence>
<evidence type="ECO:0000313" key="4">
    <source>
        <dbReference type="EMBL" id="ATX75397.1"/>
    </source>
</evidence>
<keyword evidence="1 4" id="KW-0378">Hydrolase</keyword>
<dbReference type="GO" id="GO:0050126">
    <property type="term" value="F:N-carbamoylputrescine amidase activity"/>
    <property type="evidence" value="ECO:0007669"/>
    <property type="project" value="InterPro"/>
</dbReference>
<dbReference type="EC" id="3.5.1.4" evidence="4"/>
<dbReference type="PANTHER" id="PTHR43674:SF2">
    <property type="entry name" value="BETA-UREIDOPROPIONASE"/>
    <property type="match status" value="1"/>
</dbReference>
<dbReference type="KEGG" id="rfo:REIFOR_00220"/>
<dbReference type="InterPro" id="IPR036526">
    <property type="entry name" value="C-N_Hydrolase_sf"/>
</dbReference>
<dbReference type="NCBIfam" id="TIGR03381">
    <property type="entry name" value="agmatine_aguB"/>
    <property type="match status" value="1"/>
</dbReference>
<dbReference type="CDD" id="cd07573">
    <property type="entry name" value="CPA"/>
    <property type="match status" value="1"/>
</dbReference>
<feature type="domain" description="CN hydrolase" evidence="3">
    <location>
        <begin position="1"/>
        <end position="248"/>
    </location>
</feature>
<evidence type="ECO:0000313" key="5">
    <source>
        <dbReference type="Proteomes" id="UP000229757"/>
    </source>
</evidence>
<evidence type="ECO:0000259" key="3">
    <source>
        <dbReference type="PROSITE" id="PS50263"/>
    </source>
</evidence>
<proteinExistence type="inferred from homology"/>